<protein>
    <submittedName>
        <fullName evidence="2">ATPase domain-containing protein</fullName>
    </submittedName>
</protein>
<keyword evidence="3" id="KW-1185">Reference proteome</keyword>
<evidence type="ECO:0000259" key="1">
    <source>
        <dbReference type="SMART" id="SM00382"/>
    </source>
</evidence>
<dbReference type="Gene3D" id="3.40.50.300">
    <property type="entry name" value="P-loop containing nucleotide triphosphate hydrolases"/>
    <property type="match status" value="2"/>
</dbReference>
<dbReference type="SUPFAM" id="SSF52540">
    <property type="entry name" value="P-loop containing nucleoside triphosphate hydrolases"/>
    <property type="match status" value="2"/>
</dbReference>
<dbReference type="GO" id="GO:0005524">
    <property type="term" value="F:ATP binding"/>
    <property type="evidence" value="ECO:0007669"/>
    <property type="project" value="InterPro"/>
</dbReference>
<reference evidence="2 3" key="1">
    <citation type="submission" date="2020-01" db="EMBL/GenBank/DDBJ databases">
        <title>Patterns of diversity and host range of bacteriophage communities associated with bean-nodulatin bacteria.</title>
        <authorList>
            <person name="Vann Cauwenberghe J."/>
            <person name="Santamaria R.I."/>
            <person name="Bustos P."/>
            <person name="Juarez S."/>
            <person name="Gonzalez V."/>
        </authorList>
    </citation>
    <scope>NUCLEOTIDE SEQUENCE [LARGE SCALE GENOMIC DNA]</scope>
</reference>
<name>A0A7S5RB40_9CAUD</name>
<dbReference type="Proteomes" id="UP000629603">
    <property type="component" value="Segment"/>
</dbReference>
<evidence type="ECO:0000313" key="3">
    <source>
        <dbReference type="Proteomes" id="UP000629603"/>
    </source>
</evidence>
<feature type="domain" description="AAA+ ATPase" evidence="1">
    <location>
        <begin position="471"/>
        <end position="659"/>
    </location>
</feature>
<evidence type="ECO:0000313" key="2">
    <source>
        <dbReference type="EMBL" id="QIG71380.1"/>
    </source>
</evidence>
<dbReference type="InterPro" id="IPR027417">
    <property type="entry name" value="P-loop_NTPase"/>
</dbReference>
<dbReference type="SMART" id="SM00382">
    <property type="entry name" value="AAA"/>
    <property type="match status" value="2"/>
</dbReference>
<accession>A0A7S5RB40</accession>
<organism evidence="2 3">
    <name type="scientific">Rhizobium phage RHph_TM30</name>
    <dbReference type="NCBI Taxonomy" id="2509764"/>
    <lineage>
        <taxon>Viruses</taxon>
        <taxon>Duplodnaviria</taxon>
        <taxon>Heunggongvirae</taxon>
        <taxon>Uroviricota</taxon>
        <taxon>Caudoviricetes</taxon>
        <taxon>Kleczkowskaviridae</taxon>
        <taxon>Cuauhnahuacvirus</taxon>
        <taxon>Cuauhnahuacvirus TM30</taxon>
    </lineage>
</organism>
<dbReference type="Pfam" id="PF07728">
    <property type="entry name" value="AAA_5"/>
    <property type="match status" value="1"/>
</dbReference>
<dbReference type="InterPro" id="IPR011704">
    <property type="entry name" value="ATPase_dyneun-rel_AAA"/>
</dbReference>
<dbReference type="EMBL" id="MN988521">
    <property type="protein sequence ID" value="QIG71380.1"/>
    <property type="molecule type" value="Genomic_DNA"/>
</dbReference>
<feature type="domain" description="AAA+ ATPase" evidence="1">
    <location>
        <begin position="154"/>
        <end position="315"/>
    </location>
</feature>
<proteinExistence type="predicted"/>
<dbReference type="InterPro" id="IPR003593">
    <property type="entry name" value="AAA+_ATPase"/>
</dbReference>
<dbReference type="GO" id="GO:0016887">
    <property type="term" value="F:ATP hydrolysis activity"/>
    <property type="evidence" value="ECO:0007669"/>
    <property type="project" value="InterPro"/>
</dbReference>
<sequence length="1174" mass="131881">MSINSRDYAPLLSYAKMLTSRLSTIPDVTMIGNFAKTPPNLNVFQIKPTLIRFGTDLLIQGDKSDIVLGSNYLAAHPKDEYEILEYEDPSIAARRFESTWGMTLEEYDDHVKVLNTQVATVNNESYVLDEETKAKMSDASDFLTRWIRMFSSKTNKAPLLVGHSGISKSAFVKEVISRLDAQSTEWGYRLVDIRAAYLDKTDLMGYISVESFKGNDVWTDSPKIEFLTSTSEFIKECRKFVTTTPRDDDNGEMWDIVKEYSKTPVLFFDEINRAPAYIQAQVMIIINQHRLNDYSLDLAPKIAAANVPIDMEDLDDTQKELIKYVLQDEITDKAIIDRFIPIEIKGKDKSVIDATYSYLTRRYATSGASMDLLESVYKKGKPLHDITTIDKYGKFRSHRGLEFVCTYLSGCEGAKEKPMLSVIKSLIGENATDDYVSYLAEKFKTTKENLSKKIFDLNESTSKFTAHCIKFNIPTMLLGRMGIGKTAKINAATKELDADVINIDLSSRDRTDISGFPSQYSFAQYIFSKGGQNDDLTTSSAFRQFEAQLVNNPNVPKKTTGFVGSGTLTRRLDEARASGKKLVIVFDEINRASPIVQSAVFEAISDKRFMGVSLEGIDYSVVSAGNWEDPNESSGNYQVTPLDTATLHRFASRVIDKMTEDDIGEMRDFIKTTYPNTYSALNMGQMSNNDIVQLLNTSSDEDDNAEPGTEWARPSFSMRTFQSLNEILDMYKFVWTQEMTVDESDDIVKVLESPNYILRDRAGEEVTLRTSGIKKYFPSLVVEDFIAKAAQMLGDDNVSVLDKSMILAELQYNEVTAYQSLEKAVRGVIPGSMLKHMGSGLRVYYTDLSKASVGAVDLDQLVMELSDNEIRKVLNKMISRSEASKTNDVIKSAIIALGQANEISVDYINKILSLYKSVVPTSTISLVDILNQIPDENIVSGGSEIVFNFIDLAAFPERDVILQSGSVSVGTPVSTNPTDYKFLGYLKVPLEFGSVNLGSKYEKDQRLYIRNIIPNCFRIICNADALQAYYRYEFTISDAFWKIDTIKPSTKRFEYNVEYVAKIKGVSFRMKIDNIRHPVAHKDGDLTKPLTKDTIIQRDTTVLSGMLATQAVVSDSSVSNLTKNLSDVLTDDDITIIKSTVMKKKADTAKMSLTNDYMQLILVGWRKVEPKFSF</sequence>
<gene>
    <name evidence="2" type="ORF">EVB93_273</name>
</gene>